<gene>
    <name evidence="5" type="ORF">GII14_07015</name>
</gene>
<evidence type="ECO:0000313" key="6">
    <source>
        <dbReference type="Proteomes" id="UP000502117"/>
    </source>
</evidence>
<dbReference type="PANTHER" id="PTHR45138">
    <property type="entry name" value="REGULATORY COMPONENTS OF SENSORY TRANSDUCTION SYSTEM"/>
    <property type="match status" value="1"/>
</dbReference>
<reference evidence="5 6" key="1">
    <citation type="submission" date="2019-11" db="EMBL/GenBank/DDBJ databases">
        <title>Complete Genome Sequence of Shewanella chilikensis Strain DC57, Isolated from Corroded Seal Rings at a floating production facility in Australia.</title>
        <authorList>
            <person name="Salgar-Chaparro S.J."/>
            <person name="Castillo-Villamizar G.A."/>
            <person name="Poehlein A."/>
            <person name="Daniel R."/>
            <person name="Machuca L."/>
        </authorList>
    </citation>
    <scope>NUCLEOTIDE SEQUENCE [LARGE SCALE GENOMIC DNA]</scope>
    <source>
        <strain evidence="5 6">DC57</strain>
    </source>
</reference>
<keyword evidence="3" id="KW-0472">Membrane</keyword>
<dbReference type="SUPFAM" id="SSF55073">
    <property type="entry name" value="Nucleotide cyclase"/>
    <property type="match status" value="1"/>
</dbReference>
<dbReference type="PROSITE" id="PS50887">
    <property type="entry name" value="GGDEF"/>
    <property type="match status" value="1"/>
</dbReference>
<name>A0A6G7LQ92_9GAMM</name>
<sequence>MSAMDCQTRPNTQTPRSIPKGLPGIRSRLLLSFFLLAGLIVFFGGASLWIMDSTNTTHITELQKQKQLLQAIRANQMQHLALLKLKNNWPSYPLNEREAILDETRQRQQQIISTLSQFTLATKEYDEALVLGQQLSVMSGHPLKAPHMNGMISAIDHLSLRLSGIGLTHLDAQMQKNSKSLMQTLLWLVLGSLALIVLSQSVAWTVIGRHLLKPLLQTSNKLSELVEQNFGGRSPAPVNRETLKINHALLSLEAQMRALTSEQQQDELTGLYNRRTFNQLMKQSWHKGIVRQHRIGLLLIQSDQAIASETLLHLAQRLLDFEISGEHFLARLQQSQLALLLPNQDPEACIRIAQSLNQFVLAANLRAKTQSPRLTVSIGVANIQPSRQNNWDSLVFQAEEALLSAQNRGGNCSAGVNQLTTS</sequence>
<dbReference type="GO" id="GO:0052621">
    <property type="term" value="F:diguanylate cyclase activity"/>
    <property type="evidence" value="ECO:0007669"/>
    <property type="project" value="UniProtKB-EC"/>
</dbReference>
<dbReference type="NCBIfam" id="TIGR00254">
    <property type="entry name" value="GGDEF"/>
    <property type="match status" value="1"/>
</dbReference>
<dbReference type="InterPro" id="IPR043128">
    <property type="entry name" value="Rev_trsase/Diguanyl_cyclase"/>
</dbReference>
<dbReference type="InterPro" id="IPR029787">
    <property type="entry name" value="Nucleotide_cyclase"/>
</dbReference>
<feature type="domain" description="GGDEF" evidence="4">
    <location>
        <begin position="293"/>
        <end position="418"/>
    </location>
</feature>
<feature type="transmembrane region" description="Helical" evidence="3">
    <location>
        <begin position="184"/>
        <end position="207"/>
    </location>
</feature>
<dbReference type="Pfam" id="PF00990">
    <property type="entry name" value="GGDEF"/>
    <property type="match status" value="1"/>
</dbReference>
<evidence type="ECO:0000313" key="5">
    <source>
        <dbReference type="EMBL" id="QIJ03957.1"/>
    </source>
</evidence>
<dbReference type="Proteomes" id="UP000502117">
    <property type="component" value="Chromosome"/>
</dbReference>
<dbReference type="InterPro" id="IPR050469">
    <property type="entry name" value="Diguanylate_Cyclase"/>
</dbReference>
<keyword evidence="3" id="KW-1133">Transmembrane helix</keyword>
<feature type="transmembrane region" description="Helical" evidence="3">
    <location>
        <begin position="29"/>
        <end position="50"/>
    </location>
</feature>
<evidence type="ECO:0000256" key="2">
    <source>
        <dbReference type="ARBA" id="ARBA00034247"/>
    </source>
</evidence>
<dbReference type="AlphaFoldDB" id="A0A6G7LQ92"/>
<evidence type="ECO:0000256" key="1">
    <source>
        <dbReference type="ARBA" id="ARBA00012528"/>
    </source>
</evidence>
<dbReference type="SMART" id="SM00267">
    <property type="entry name" value="GGDEF"/>
    <property type="match status" value="1"/>
</dbReference>
<comment type="catalytic activity">
    <reaction evidence="2">
        <text>2 GTP = 3',3'-c-di-GMP + 2 diphosphate</text>
        <dbReference type="Rhea" id="RHEA:24898"/>
        <dbReference type="ChEBI" id="CHEBI:33019"/>
        <dbReference type="ChEBI" id="CHEBI:37565"/>
        <dbReference type="ChEBI" id="CHEBI:58805"/>
        <dbReference type="EC" id="2.7.7.65"/>
    </reaction>
</comment>
<accession>A0A6G7LQ92</accession>
<dbReference type="EMBL" id="CP045857">
    <property type="protein sequence ID" value="QIJ03957.1"/>
    <property type="molecule type" value="Genomic_DNA"/>
</dbReference>
<dbReference type="InterPro" id="IPR000160">
    <property type="entry name" value="GGDEF_dom"/>
</dbReference>
<dbReference type="EC" id="2.7.7.65" evidence="1"/>
<dbReference type="PANTHER" id="PTHR45138:SF9">
    <property type="entry name" value="DIGUANYLATE CYCLASE DGCM-RELATED"/>
    <property type="match status" value="1"/>
</dbReference>
<evidence type="ECO:0000259" key="4">
    <source>
        <dbReference type="PROSITE" id="PS50887"/>
    </source>
</evidence>
<dbReference type="KEGG" id="schk:GII14_07015"/>
<organism evidence="5 6">
    <name type="scientific">Shewanella chilikensis</name>
    <dbReference type="NCBI Taxonomy" id="558541"/>
    <lineage>
        <taxon>Bacteria</taxon>
        <taxon>Pseudomonadati</taxon>
        <taxon>Pseudomonadota</taxon>
        <taxon>Gammaproteobacteria</taxon>
        <taxon>Alteromonadales</taxon>
        <taxon>Shewanellaceae</taxon>
        <taxon>Shewanella</taxon>
    </lineage>
</organism>
<dbReference type="Gene3D" id="3.30.70.270">
    <property type="match status" value="1"/>
</dbReference>
<protein>
    <recommendedName>
        <fullName evidence="1">diguanylate cyclase</fullName>
        <ecNumber evidence="1">2.7.7.65</ecNumber>
    </recommendedName>
</protein>
<proteinExistence type="predicted"/>
<evidence type="ECO:0000256" key="3">
    <source>
        <dbReference type="SAM" id="Phobius"/>
    </source>
</evidence>
<keyword evidence="3" id="KW-0812">Transmembrane</keyword>